<dbReference type="Gene3D" id="1.10.10.2910">
    <property type="match status" value="1"/>
</dbReference>
<name>A0ABY5DQG0_9ACTN</name>
<evidence type="ECO:0000313" key="1">
    <source>
        <dbReference type="EMBL" id="UTI63911.1"/>
    </source>
</evidence>
<dbReference type="RefSeq" id="WP_254570629.1">
    <property type="nucleotide sequence ID" value="NZ_CP098502.1"/>
</dbReference>
<organism evidence="1 2">
    <name type="scientific">Paraconexibacter antarcticus</name>
    <dbReference type="NCBI Taxonomy" id="2949664"/>
    <lineage>
        <taxon>Bacteria</taxon>
        <taxon>Bacillati</taxon>
        <taxon>Actinomycetota</taxon>
        <taxon>Thermoleophilia</taxon>
        <taxon>Solirubrobacterales</taxon>
        <taxon>Paraconexibacteraceae</taxon>
        <taxon>Paraconexibacter</taxon>
    </lineage>
</organism>
<proteinExistence type="predicted"/>
<accession>A0ABY5DQG0</accession>
<keyword evidence="2" id="KW-1185">Reference proteome</keyword>
<dbReference type="Proteomes" id="UP001056035">
    <property type="component" value="Chromosome"/>
</dbReference>
<sequence length="174" mass="18656">MSTKPGELQLDPPIEPLEGDSLAWAFPRLVALAAELGCTLVVEPHPDGCGGCFMPELRIISLSERSSMNHQVKTFVHELSHALLRQAAELDETSLTYSQEELVVESIALSVVAGLGIDTSGYSIPYIASWSENEQDLAIVEACAGLIDRLANRIEDAVRRAPQAETADADAVAA</sequence>
<dbReference type="EMBL" id="CP098502">
    <property type="protein sequence ID" value="UTI63911.1"/>
    <property type="molecule type" value="Genomic_DNA"/>
</dbReference>
<reference evidence="1 2" key="1">
    <citation type="submission" date="2022-06" db="EMBL/GenBank/DDBJ databases">
        <title>Paraconexibacter antarcticus.</title>
        <authorList>
            <person name="Kim C.S."/>
        </authorList>
    </citation>
    <scope>NUCLEOTIDE SEQUENCE [LARGE SCALE GENOMIC DNA]</scope>
    <source>
        <strain evidence="1 2">02-257</strain>
    </source>
</reference>
<gene>
    <name evidence="1" type="ORF">NBH00_21520</name>
</gene>
<evidence type="ECO:0000313" key="2">
    <source>
        <dbReference type="Proteomes" id="UP001056035"/>
    </source>
</evidence>
<evidence type="ECO:0008006" key="3">
    <source>
        <dbReference type="Google" id="ProtNLM"/>
    </source>
</evidence>
<protein>
    <recommendedName>
        <fullName evidence="3">IrrE N-terminal-like domain-containing protein</fullName>
    </recommendedName>
</protein>